<feature type="transmembrane region" description="Helical" evidence="1">
    <location>
        <begin position="107"/>
        <end position="125"/>
    </location>
</feature>
<organism evidence="3 4">
    <name type="scientific">Macrolepiota fuliginosa MF-IS2</name>
    <dbReference type="NCBI Taxonomy" id="1400762"/>
    <lineage>
        <taxon>Eukaryota</taxon>
        <taxon>Fungi</taxon>
        <taxon>Dikarya</taxon>
        <taxon>Basidiomycota</taxon>
        <taxon>Agaricomycotina</taxon>
        <taxon>Agaricomycetes</taxon>
        <taxon>Agaricomycetidae</taxon>
        <taxon>Agaricales</taxon>
        <taxon>Agaricineae</taxon>
        <taxon>Agaricaceae</taxon>
        <taxon>Macrolepiota</taxon>
    </lineage>
</organism>
<name>A0A9P5X079_9AGAR</name>
<evidence type="ECO:0000313" key="3">
    <source>
        <dbReference type="EMBL" id="KAF9440945.1"/>
    </source>
</evidence>
<dbReference type="OrthoDB" id="2535105at2759"/>
<proteinExistence type="predicted"/>
<dbReference type="PANTHER" id="PTHR40465">
    <property type="entry name" value="CHROMOSOME 1, WHOLE GENOME SHOTGUN SEQUENCE"/>
    <property type="match status" value="1"/>
</dbReference>
<dbReference type="EMBL" id="MU152156">
    <property type="protein sequence ID" value="KAF9440945.1"/>
    <property type="molecule type" value="Genomic_DNA"/>
</dbReference>
<evidence type="ECO:0000259" key="2">
    <source>
        <dbReference type="Pfam" id="PF20152"/>
    </source>
</evidence>
<keyword evidence="1" id="KW-1133">Transmembrane helix</keyword>
<feature type="transmembrane region" description="Helical" evidence="1">
    <location>
        <begin position="64"/>
        <end position="87"/>
    </location>
</feature>
<keyword evidence="1" id="KW-0472">Membrane</keyword>
<feature type="domain" description="DUF6534" evidence="2">
    <location>
        <begin position="181"/>
        <end position="279"/>
    </location>
</feature>
<dbReference type="Proteomes" id="UP000807342">
    <property type="component" value="Unassembled WGS sequence"/>
</dbReference>
<keyword evidence="1" id="KW-0812">Transmembrane</keyword>
<accession>A0A9P5X079</accession>
<feature type="transmembrane region" description="Helical" evidence="1">
    <location>
        <begin position="134"/>
        <end position="156"/>
    </location>
</feature>
<evidence type="ECO:0000313" key="4">
    <source>
        <dbReference type="Proteomes" id="UP000807342"/>
    </source>
</evidence>
<sequence length="316" mass="35951">MDLSRDIPRFPIQRIPMFSSAATTVQIKYVEIGAMIAMVLFGVSTVQVYIYLCECRSDPRWTKVFVIVIWMLEFAHTLLSGRTIYILTVLDFNPSRTVMDIGRINDLSGLIAVCISSFAQAYFSFRLYQLSKSIWLPAVCWAISAIKLVSFYIVVIHDISGGRMGRIWGAWLLVPAVLSWTSDLLVAAGLLWCVRIRCKERKECKECKDRQGRIIESTVVDTILLWCLETNTLTCLSSSLTFIFYTLNRGNWGNWLWLPLALVTCRSYSMCIFASLIAKRGLKDRWMNCANPELAMHNNDLHSFLQGAPTVASRTE</sequence>
<reference evidence="3" key="1">
    <citation type="submission" date="2020-11" db="EMBL/GenBank/DDBJ databases">
        <authorList>
            <consortium name="DOE Joint Genome Institute"/>
            <person name="Ahrendt S."/>
            <person name="Riley R."/>
            <person name="Andreopoulos W."/>
            <person name="Labutti K."/>
            <person name="Pangilinan J."/>
            <person name="Ruiz-Duenas F.J."/>
            <person name="Barrasa J.M."/>
            <person name="Sanchez-Garcia M."/>
            <person name="Camarero S."/>
            <person name="Miyauchi S."/>
            <person name="Serrano A."/>
            <person name="Linde D."/>
            <person name="Babiker R."/>
            <person name="Drula E."/>
            <person name="Ayuso-Fernandez I."/>
            <person name="Pacheco R."/>
            <person name="Padilla G."/>
            <person name="Ferreira P."/>
            <person name="Barriuso J."/>
            <person name="Kellner H."/>
            <person name="Castanera R."/>
            <person name="Alfaro M."/>
            <person name="Ramirez L."/>
            <person name="Pisabarro A.G."/>
            <person name="Kuo A."/>
            <person name="Tritt A."/>
            <person name="Lipzen A."/>
            <person name="He G."/>
            <person name="Yan M."/>
            <person name="Ng V."/>
            <person name="Cullen D."/>
            <person name="Martin F."/>
            <person name="Rosso M.-N."/>
            <person name="Henrissat B."/>
            <person name="Hibbett D."/>
            <person name="Martinez A.T."/>
            <person name="Grigoriev I.V."/>
        </authorList>
    </citation>
    <scope>NUCLEOTIDE SEQUENCE</scope>
    <source>
        <strain evidence="3">MF-IS2</strain>
    </source>
</reference>
<feature type="transmembrane region" description="Helical" evidence="1">
    <location>
        <begin position="168"/>
        <end position="192"/>
    </location>
</feature>
<feature type="transmembrane region" description="Helical" evidence="1">
    <location>
        <begin position="223"/>
        <end position="245"/>
    </location>
</feature>
<dbReference type="AlphaFoldDB" id="A0A9P5X079"/>
<dbReference type="PANTHER" id="PTHR40465:SF1">
    <property type="entry name" value="DUF6534 DOMAIN-CONTAINING PROTEIN"/>
    <property type="match status" value="1"/>
</dbReference>
<feature type="transmembrane region" description="Helical" evidence="1">
    <location>
        <begin position="257"/>
        <end position="278"/>
    </location>
</feature>
<keyword evidence="4" id="KW-1185">Reference proteome</keyword>
<gene>
    <name evidence="3" type="ORF">P691DRAFT_47311</name>
</gene>
<dbReference type="Pfam" id="PF20152">
    <property type="entry name" value="DUF6534"/>
    <property type="match status" value="1"/>
</dbReference>
<comment type="caution">
    <text evidence="3">The sequence shown here is derived from an EMBL/GenBank/DDBJ whole genome shotgun (WGS) entry which is preliminary data.</text>
</comment>
<protein>
    <recommendedName>
        <fullName evidence="2">DUF6534 domain-containing protein</fullName>
    </recommendedName>
</protein>
<evidence type="ECO:0000256" key="1">
    <source>
        <dbReference type="SAM" id="Phobius"/>
    </source>
</evidence>
<dbReference type="InterPro" id="IPR045339">
    <property type="entry name" value="DUF6534"/>
</dbReference>
<feature type="transmembrane region" description="Helical" evidence="1">
    <location>
        <begin position="32"/>
        <end position="52"/>
    </location>
</feature>